<keyword evidence="3" id="KW-1185">Reference proteome</keyword>
<feature type="transmembrane region" description="Helical" evidence="1">
    <location>
        <begin position="92"/>
        <end position="115"/>
    </location>
</feature>
<accession>A0A2P1PPR7</accession>
<protein>
    <submittedName>
        <fullName evidence="2">Uncharacterized protein</fullName>
    </submittedName>
</protein>
<gene>
    <name evidence="2" type="ORF">C7S18_06235</name>
</gene>
<dbReference type="EMBL" id="CP027860">
    <property type="protein sequence ID" value="AVP96824.1"/>
    <property type="molecule type" value="Genomic_DNA"/>
</dbReference>
<dbReference type="Proteomes" id="UP000241074">
    <property type="component" value="Chromosome"/>
</dbReference>
<evidence type="ECO:0000313" key="2">
    <source>
        <dbReference type="EMBL" id="AVP96824.1"/>
    </source>
</evidence>
<reference evidence="2 3" key="2">
    <citation type="submission" date="2018-03" db="EMBL/GenBank/DDBJ databases">
        <authorList>
            <person name="Keele B.F."/>
        </authorList>
    </citation>
    <scope>NUCLEOTIDE SEQUENCE [LARGE SCALE GENOMIC DNA]</scope>
    <source>
        <strain evidence="2 3">D13</strain>
    </source>
</reference>
<dbReference type="KEGG" id="xba:C7S18_06235"/>
<sequence>MSRVALWLVALLLVGLSAAALVEEVLVGDPGQGLLVPGLFSVLSLLTAVGLVRRVQIARPVASVLYLLVALGAGFQFVVAGAIVFQADPFNWGFFGRFFLSAVLLLLVVASLRWLTKRSTVAAFRYGVEA</sequence>
<feature type="transmembrane region" description="Helical" evidence="1">
    <location>
        <begin position="64"/>
        <end position="86"/>
    </location>
</feature>
<dbReference type="RefSeq" id="WP_106890750.1">
    <property type="nucleotide sequence ID" value="NZ_CP027860.1"/>
</dbReference>
<organism evidence="2 3">
    <name type="scientific">Ahniella affigens</name>
    <dbReference type="NCBI Taxonomy" id="2021234"/>
    <lineage>
        <taxon>Bacteria</taxon>
        <taxon>Pseudomonadati</taxon>
        <taxon>Pseudomonadota</taxon>
        <taxon>Gammaproteobacteria</taxon>
        <taxon>Lysobacterales</taxon>
        <taxon>Rhodanobacteraceae</taxon>
        <taxon>Ahniella</taxon>
    </lineage>
</organism>
<keyword evidence="1" id="KW-0472">Membrane</keyword>
<dbReference type="AlphaFoldDB" id="A0A2P1PPR7"/>
<reference evidence="2 3" key="1">
    <citation type="submission" date="2018-03" db="EMBL/GenBank/DDBJ databases">
        <title>Ahniella affigens gen. nov., sp. nov., a gammaproteobacterium isolated from sandy soil near a stream.</title>
        <authorList>
            <person name="Ko Y."/>
            <person name="Kim J.-H."/>
        </authorList>
    </citation>
    <scope>NUCLEOTIDE SEQUENCE [LARGE SCALE GENOMIC DNA]</scope>
    <source>
        <strain evidence="2 3">D13</strain>
    </source>
</reference>
<keyword evidence="1" id="KW-1133">Transmembrane helix</keyword>
<feature type="transmembrane region" description="Helical" evidence="1">
    <location>
        <begin position="35"/>
        <end position="52"/>
    </location>
</feature>
<keyword evidence="1" id="KW-0812">Transmembrane</keyword>
<proteinExistence type="predicted"/>
<evidence type="ECO:0000256" key="1">
    <source>
        <dbReference type="SAM" id="Phobius"/>
    </source>
</evidence>
<name>A0A2P1PPR7_9GAMM</name>
<evidence type="ECO:0000313" key="3">
    <source>
        <dbReference type="Proteomes" id="UP000241074"/>
    </source>
</evidence>